<organism evidence="2 3">
    <name type="scientific">Putridiphycobacter roseus</name>
    <dbReference type="NCBI Taxonomy" id="2219161"/>
    <lineage>
        <taxon>Bacteria</taxon>
        <taxon>Pseudomonadati</taxon>
        <taxon>Bacteroidota</taxon>
        <taxon>Flavobacteriia</taxon>
        <taxon>Flavobacteriales</taxon>
        <taxon>Crocinitomicaceae</taxon>
        <taxon>Putridiphycobacter</taxon>
    </lineage>
</organism>
<evidence type="ECO:0000313" key="3">
    <source>
        <dbReference type="Proteomes" id="UP000249248"/>
    </source>
</evidence>
<dbReference type="EMBL" id="QKSB01000020">
    <property type="protein sequence ID" value="PZE15668.1"/>
    <property type="molecule type" value="Genomic_DNA"/>
</dbReference>
<comment type="caution">
    <text evidence="2">The sequence shown here is derived from an EMBL/GenBank/DDBJ whole genome shotgun (WGS) entry which is preliminary data.</text>
</comment>
<reference evidence="2 3" key="1">
    <citation type="submission" date="2018-06" db="EMBL/GenBank/DDBJ databases">
        <title>The draft genome sequence of Crocinitomix sp. SM1701.</title>
        <authorList>
            <person name="Zhang X."/>
        </authorList>
    </citation>
    <scope>NUCLEOTIDE SEQUENCE [LARGE SCALE GENOMIC DNA]</scope>
    <source>
        <strain evidence="2 3">SM1701</strain>
    </source>
</reference>
<evidence type="ECO:0008006" key="4">
    <source>
        <dbReference type="Google" id="ProtNLM"/>
    </source>
</evidence>
<name>A0A2W1NLR3_9FLAO</name>
<feature type="signal peptide" evidence="1">
    <location>
        <begin position="1"/>
        <end position="22"/>
    </location>
</feature>
<dbReference type="Proteomes" id="UP000249248">
    <property type="component" value="Unassembled WGS sequence"/>
</dbReference>
<evidence type="ECO:0000313" key="2">
    <source>
        <dbReference type="EMBL" id="PZE15668.1"/>
    </source>
</evidence>
<dbReference type="PROSITE" id="PS51257">
    <property type="entry name" value="PROKAR_LIPOPROTEIN"/>
    <property type="match status" value="1"/>
</dbReference>
<keyword evidence="3" id="KW-1185">Reference proteome</keyword>
<sequence>MKQIPVHAFIFLLFLCSCVALRSESQDIFGEVKINDFGGDTLPVVANLKLYDKDFYLVSEIDSTLNGSYRFQLNKAQKYYFVISDVKVQVEKVPDFLPQGLWSCINVPDTIVVNTTGNVPIIIKTCEVNVTPGLPSNDGGFIYEKQD</sequence>
<proteinExistence type="predicted"/>
<gene>
    <name evidence="2" type="ORF">DNU06_16815</name>
</gene>
<protein>
    <recommendedName>
        <fullName evidence="4">Carboxypeptidase regulatory-like domain-containing protein</fullName>
    </recommendedName>
</protein>
<dbReference type="AlphaFoldDB" id="A0A2W1NLR3"/>
<feature type="chain" id="PRO_5016008095" description="Carboxypeptidase regulatory-like domain-containing protein" evidence="1">
    <location>
        <begin position="23"/>
        <end position="147"/>
    </location>
</feature>
<keyword evidence="1" id="KW-0732">Signal</keyword>
<accession>A0A2W1NLR3</accession>
<evidence type="ECO:0000256" key="1">
    <source>
        <dbReference type="SAM" id="SignalP"/>
    </source>
</evidence>
<dbReference type="RefSeq" id="WP_111064672.1">
    <property type="nucleotide sequence ID" value="NZ_JBHUCU010000026.1"/>
</dbReference>